<dbReference type="InterPro" id="IPR020550">
    <property type="entry name" value="Inositol_monophosphatase_CS"/>
</dbReference>
<evidence type="ECO:0000256" key="4">
    <source>
        <dbReference type="ARBA" id="ARBA00022801"/>
    </source>
</evidence>
<gene>
    <name evidence="6" type="primary">impA</name>
    <name evidence="6" type="ORF">GP2_011_00570</name>
</gene>
<evidence type="ECO:0000256" key="5">
    <source>
        <dbReference type="ARBA" id="ARBA00022842"/>
    </source>
</evidence>
<keyword evidence="3" id="KW-0479">Metal-binding</keyword>
<proteinExistence type="predicted"/>
<comment type="catalytic activity">
    <reaction evidence="1">
        <text>a myo-inositol phosphate + H2O = myo-inositol + phosphate</text>
        <dbReference type="Rhea" id="RHEA:24056"/>
        <dbReference type="ChEBI" id="CHEBI:15377"/>
        <dbReference type="ChEBI" id="CHEBI:17268"/>
        <dbReference type="ChEBI" id="CHEBI:43474"/>
        <dbReference type="ChEBI" id="CHEBI:84139"/>
        <dbReference type="EC" id="3.1.3.25"/>
    </reaction>
</comment>
<name>A0ABQ0IIT8_9ACTN</name>
<keyword evidence="7" id="KW-1185">Reference proteome</keyword>
<dbReference type="Proteomes" id="UP000035021">
    <property type="component" value="Unassembled WGS sequence"/>
</dbReference>
<organism evidence="6 7">
    <name type="scientific">Gordonia paraffinivorans NBRC 108238</name>
    <dbReference type="NCBI Taxonomy" id="1223543"/>
    <lineage>
        <taxon>Bacteria</taxon>
        <taxon>Bacillati</taxon>
        <taxon>Actinomycetota</taxon>
        <taxon>Actinomycetes</taxon>
        <taxon>Mycobacteriales</taxon>
        <taxon>Gordoniaceae</taxon>
        <taxon>Gordonia</taxon>
    </lineage>
</organism>
<accession>A0ABQ0IIT8</accession>
<keyword evidence="4" id="KW-0378">Hydrolase</keyword>
<evidence type="ECO:0000256" key="2">
    <source>
        <dbReference type="ARBA" id="ARBA00013106"/>
    </source>
</evidence>
<dbReference type="CDD" id="cd01637">
    <property type="entry name" value="IMPase_like"/>
    <property type="match status" value="1"/>
</dbReference>
<dbReference type="Gene3D" id="3.40.190.80">
    <property type="match status" value="1"/>
</dbReference>
<keyword evidence="5" id="KW-0460">Magnesium</keyword>
<dbReference type="PANTHER" id="PTHR20854">
    <property type="entry name" value="INOSITOL MONOPHOSPHATASE"/>
    <property type="match status" value="1"/>
</dbReference>
<dbReference type="PANTHER" id="PTHR20854:SF4">
    <property type="entry name" value="INOSITOL-1-MONOPHOSPHATASE-RELATED"/>
    <property type="match status" value="1"/>
</dbReference>
<dbReference type="InterPro" id="IPR000760">
    <property type="entry name" value="Inositol_monophosphatase-like"/>
</dbReference>
<dbReference type="SUPFAM" id="SSF56655">
    <property type="entry name" value="Carbohydrate phosphatase"/>
    <property type="match status" value="1"/>
</dbReference>
<evidence type="ECO:0000313" key="7">
    <source>
        <dbReference type="Proteomes" id="UP000035021"/>
    </source>
</evidence>
<dbReference type="InterPro" id="IPR020583">
    <property type="entry name" value="Inositol_monoP_metal-BS"/>
</dbReference>
<dbReference type="EMBL" id="BAOQ01000011">
    <property type="protein sequence ID" value="GAC83330.1"/>
    <property type="molecule type" value="Genomic_DNA"/>
</dbReference>
<dbReference type="Gene3D" id="3.30.540.10">
    <property type="entry name" value="Fructose-1,6-Bisphosphatase, subunit A, domain 1"/>
    <property type="match status" value="1"/>
</dbReference>
<dbReference type="Pfam" id="PF00459">
    <property type="entry name" value="Inositol_P"/>
    <property type="match status" value="1"/>
</dbReference>
<dbReference type="EC" id="3.1.3.25" evidence="2"/>
<sequence length="277" mass="28677">MSGTESALDLPRLLDTAGAVLDDAVEIFVDGLGAPSAVYKGGKDFATQVDLDIERRITAQLEDRTQIPVHGEEFGGADPVDGPVWVLDPVDGTFNYSAGMPLTGILLGLVVDGEATLGLTWLPLLGRKYAAHADGPLLVNGEAVEPPPDLELEEAAIAYGSFNAKGGGRYAGDRRADLLSALSSRVARIRMTGSTGVDMAFTASGVFGGAIAFSRHPWDNAAGAALVRAAGGVATDIAGNRWTVTSPSLVAGRPGVHAGLMRVIRGTVGEWSESPDL</sequence>
<dbReference type="PROSITE" id="PS00630">
    <property type="entry name" value="IMP_2"/>
    <property type="match status" value="1"/>
</dbReference>
<comment type="caution">
    <text evidence="6">The sequence shown here is derived from an EMBL/GenBank/DDBJ whole genome shotgun (WGS) entry which is preliminary data.</text>
</comment>
<evidence type="ECO:0000313" key="6">
    <source>
        <dbReference type="EMBL" id="GAC83330.1"/>
    </source>
</evidence>
<protein>
    <recommendedName>
        <fullName evidence="2">inositol-phosphate phosphatase</fullName>
        <ecNumber evidence="2">3.1.3.25</ecNumber>
    </recommendedName>
</protein>
<dbReference type="PRINTS" id="PR00377">
    <property type="entry name" value="IMPHPHTASES"/>
</dbReference>
<reference evidence="6 7" key="1">
    <citation type="submission" date="2013-02" db="EMBL/GenBank/DDBJ databases">
        <title>Whole genome shotgun sequence of Gordonia paraffinivorans NBRC 108238.</title>
        <authorList>
            <person name="Isaki-Nakamura S."/>
            <person name="Hosoyama A."/>
            <person name="Tsuchikane K."/>
            <person name="Ando Y."/>
            <person name="Baba S."/>
            <person name="Ohji S."/>
            <person name="Hamada M."/>
            <person name="Tamura T."/>
            <person name="Yamazoe A."/>
            <person name="Yamazaki S."/>
            <person name="Fujita N."/>
        </authorList>
    </citation>
    <scope>NUCLEOTIDE SEQUENCE [LARGE SCALE GENOMIC DNA]</scope>
    <source>
        <strain evidence="6 7">NBRC 108238</strain>
    </source>
</reference>
<evidence type="ECO:0000256" key="1">
    <source>
        <dbReference type="ARBA" id="ARBA00001033"/>
    </source>
</evidence>
<evidence type="ECO:0000256" key="3">
    <source>
        <dbReference type="ARBA" id="ARBA00022723"/>
    </source>
</evidence>
<dbReference type="PROSITE" id="PS00629">
    <property type="entry name" value="IMP_1"/>
    <property type="match status" value="1"/>
</dbReference>
<dbReference type="RefSeq" id="WP_006899566.1">
    <property type="nucleotide sequence ID" value="NZ_BAOQ01000011.1"/>
</dbReference>